<accession>C2M907</accession>
<dbReference type="PANTHER" id="PTHR43418:SF4">
    <property type="entry name" value="MULTIFUNCTIONAL TRYPTOPHAN BIOSYNTHESIS PROTEIN"/>
    <property type="match status" value="1"/>
</dbReference>
<evidence type="ECO:0000256" key="1">
    <source>
        <dbReference type="ARBA" id="ARBA00022962"/>
    </source>
</evidence>
<dbReference type="EMBL" id="ACLR01000001">
    <property type="protein sequence ID" value="EEK17817.1"/>
    <property type="molecule type" value="Genomic_DNA"/>
</dbReference>
<keyword evidence="3" id="KW-0456">Lyase</keyword>
<evidence type="ECO:0000259" key="2">
    <source>
        <dbReference type="Pfam" id="PF00117"/>
    </source>
</evidence>
<evidence type="ECO:0000313" key="4">
    <source>
        <dbReference type="Proteomes" id="UP000003303"/>
    </source>
</evidence>
<gene>
    <name evidence="3" type="ORF">PORUE0001_0595</name>
</gene>
<keyword evidence="3" id="KW-0808">Transferase</keyword>
<dbReference type="Proteomes" id="UP000003303">
    <property type="component" value="Unassembled WGS sequence"/>
</dbReference>
<dbReference type="InterPro" id="IPR017926">
    <property type="entry name" value="GATASE"/>
</dbReference>
<organism evidence="3 4">
    <name type="scientific">Porphyromonas uenonis 60-3</name>
    <dbReference type="NCBI Taxonomy" id="596327"/>
    <lineage>
        <taxon>Bacteria</taxon>
        <taxon>Pseudomonadati</taxon>
        <taxon>Bacteroidota</taxon>
        <taxon>Bacteroidia</taxon>
        <taxon>Bacteroidales</taxon>
        <taxon>Porphyromonadaceae</taxon>
        <taxon>Porphyromonas</taxon>
    </lineage>
</organism>
<reference evidence="3 4" key="1">
    <citation type="submission" date="2009-04" db="EMBL/GenBank/DDBJ databases">
        <authorList>
            <person name="Sebastian Y."/>
            <person name="Madupu R."/>
            <person name="Durkin A.S."/>
            <person name="Torralba M."/>
            <person name="Methe B."/>
            <person name="Sutton G.G."/>
            <person name="Strausberg R.L."/>
            <person name="Nelson K.E."/>
        </authorList>
    </citation>
    <scope>NUCLEOTIDE SEQUENCE [LARGE SCALE GENOMIC DNA]</scope>
    <source>
        <strain evidence="3 4">60-3</strain>
    </source>
</reference>
<dbReference type="PRINTS" id="PR00099">
    <property type="entry name" value="CPSGATASE"/>
</dbReference>
<dbReference type="eggNOG" id="COG0512">
    <property type="taxonomic scope" value="Bacteria"/>
</dbReference>
<dbReference type="InterPro" id="IPR050472">
    <property type="entry name" value="Anth_synth/Amidotransfase"/>
</dbReference>
<dbReference type="PRINTS" id="PR00096">
    <property type="entry name" value="GATASE"/>
</dbReference>
<dbReference type="RefSeq" id="WP_007364409.1">
    <property type="nucleotide sequence ID" value="NZ_ACLR01000001.1"/>
</dbReference>
<dbReference type="InterPro" id="IPR029062">
    <property type="entry name" value="Class_I_gatase-like"/>
</dbReference>
<dbReference type="EC" id="2.6.1.85" evidence="3"/>
<dbReference type="InterPro" id="IPR006221">
    <property type="entry name" value="TrpG/PapA_dom"/>
</dbReference>
<dbReference type="GO" id="GO:0005829">
    <property type="term" value="C:cytosol"/>
    <property type="evidence" value="ECO:0007669"/>
    <property type="project" value="TreeGrafter"/>
</dbReference>
<comment type="caution">
    <text evidence="3">The sequence shown here is derived from an EMBL/GenBank/DDBJ whole genome shotgun (WGS) entry which is preliminary data.</text>
</comment>
<dbReference type="PANTHER" id="PTHR43418">
    <property type="entry name" value="MULTIFUNCTIONAL TRYPTOPHAN BIOSYNTHESIS PROTEIN-RELATED"/>
    <property type="match status" value="1"/>
</dbReference>
<name>C2M907_9PORP</name>
<dbReference type="NCBIfam" id="TIGR00566">
    <property type="entry name" value="trpG_papA"/>
    <property type="match status" value="1"/>
</dbReference>
<dbReference type="GO" id="GO:0000162">
    <property type="term" value="P:L-tryptophan biosynthetic process"/>
    <property type="evidence" value="ECO:0007669"/>
    <property type="project" value="TreeGrafter"/>
</dbReference>
<dbReference type="SUPFAM" id="SSF52317">
    <property type="entry name" value="Class I glutamine amidotransferase-like"/>
    <property type="match status" value="1"/>
</dbReference>
<dbReference type="AlphaFoldDB" id="C2M907"/>
<dbReference type="Gene3D" id="3.40.50.880">
    <property type="match status" value="1"/>
</dbReference>
<dbReference type="PRINTS" id="PR00097">
    <property type="entry name" value="ANTSNTHASEII"/>
</dbReference>
<dbReference type="CDD" id="cd01743">
    <property type="entry name" value="GATase1_Anthranilate_Synthase"/>
    <property type="match status" value="1"/>
</dbReference>
<keyword evidence="4" id="KW-1185">Reference proteome</keyword>
<dbReference type="Pfam" id="PF00117">
    <property type="entry name" value="GATase"/>
    <property type="match status" value="1"/>
</dbReference>
<proteinExistence type="predicted"/>
<dbReference type="GO" id="GO:0004049">
    <property type="term" value="F:anthranilate synthase activity"/>
    <property type="evidence" value="ECO:0007669"/>
    <property type="project" value="UniProtKB-EC"/>
</dbReference>
<dbReference type="PROSITE" id="PS51273">
    <property type="entry name" value="GATASE_TYPE_1"/>
    <property type="match status" value="1"/>
</dbReference>
<sequence length="191" mass="21647">MKHLLIADNHDSFVYNLVELLRQLDECTLEIHYTEQITPAMVARSHGLLLSPGPGIPTEQSHLMELIDSYHTELPMLGVCLGHQALAAYCGAELMQLRTPLHGHTDQLIIEHHDELLRDIPTGSHIGRYHSWVVQPDNLPDTLQVTAHAQSDGTIMALRHRALPLWGVQFHPESYISDHGRRYLHNFIAQL</sequence>
<feature type="domain" description="Glutamine amidotransferase" evidence="2">
    <location>
        <begin position="6"/>
        <end position="189"/>
    </location>
</feature>
<dbReference type="GO" id="GO:0046654">
    <property type="term" value="P:tetrahydrofolate biosynthetic process"/>
    <property type="evidence" value="ECO:0007669"/>
    <property type="project" value="TreeGrafter"/>
</dbReference>
<evidence type="ECO:0000313" key="3">
    <source>
        <dbReference type="EMBL" id="EEK17817.1"/>
    </source>
</evidence>
<keyword evidence="3" id="KW-0032">Aminotransferase</keyword>
<dbReference type="GO" id="GO:0046820">
    <property type="term" value="F:4-amino-4-deoxychorismate synthase activity"/>
    <property type="evidence" value="ECO:0007669"/>
    <property type="project" value="UniProtKB-EC"/>
</dbReference>
<dbReference type="EC" id="4.1.3.27" evidence="3"/>
<protein>
    <submittedName>
        <fullName evidence="3">Glutamine amidotransferase, class I</fullName>
        <ecNumber evidence="3">2.6.1.85</ecNumber>
        <ecNumber evidence="3">4.1.3.27</ecNumber>
    </submittedName>
</protein>
<dbReference type="OrthoDB" id="9786812at2"/>
<keyword evidence="1 3" id="KW-0315">Glutamine amidotransferase</keyword>
<dbReference type="STRING" id="596327.PORUE0001_0595"/>